<keyword evidence="4" id="KW-0256">Endoplasmic reticulum</keyword>
<dbReference type="AlphaFoldDB" id="A0A1D8PJN6"/>
<evidence type="ECO:0000256" key="2">
    <source>
        <dbReference type="ARBA" id="ARBA00004319"/>
    </source>
</evidence>
<dbReference type="SMR" id="A0A1D8PJN6"/>
<dbReference type="VEuPathDB" id="FungiDB:C3_02960C_A"/>
<dbReference type="Gene3D" id="3.90.550.10">
    <property type="entry name" value="Spore Coat Polysaccharide Biosynthesis Protein SpsA, Chain A"/>
    <property type="match status" value="1"/>
</dbReference>
<keyword evidence="5" id="KW-0325">Glycoprotein</keyword>
<dbReference type="Pfam" id="PF18401">
    <property type="entry name" value="Thioredoxin_13"/>
    <property type="match status" value="1"/>
</dbReference>
<dbReference type="InParanoid" id="A0A1D8PJN6"/>
<evidence type="ECO:0000259" key="9">
    <source>
        <dbReference type="Pfam" id="PF18401"/>
    </source>
</evidence>
<dbReference type="UniPathway" id="UPA00378"/>
<feature type="domain" description="UGGT thioredoxin-like" evidence="10">
    <location>
        <begin position="442"/>
        <end position="659"/>
    </location>
</feature>
<dbReference type="OrthoDB" id="27683at2759"/>
<proteinExistence type="predicted"/>
<dbReference type="CGD" id="CAL0000179466">
    <property type="gene designation" value="KRE5"/>
</dbReference>
<dbReference type="InterPro" id="IPR040694">
    <property type="entry name" value="UGGT_TRXL_2"/>
</dbReference>
<dbReference type="PANTHER" id="PTHR11226:SF0">
    <property type="entry name" value="UDP-GLUCOSE:GLYCOPROTEIN GLUCOSYLTRANSFERASE"/>
    <property type="match status" value="1"/>
</dbReference>
<evidence type="ECO:0000256" key="4">
    <source>
        <dbReference type="ARBA" id="ARBA00022824"/>
    </source>
</evidence>
<dbReference type="Pfam" id="PF18404">
    <property type="entry name" value="Glyco_transf_24"/>
    <property type="match status" value="1"/>
</dbReference>
<dbReference type="GO" id="GO:0005788">
    <property type="term" value="C:endoplasmic reticulum lumen"/>
    <property type="evidence" value="ECO:0007669"/>
    <property type="project" value="UniProtKB-SubCell"/>
</dbReference>
<dbReference type="STRING" id="237561.A0A1D8PJN6"/>
<feature type="domain" description="UGGT thioredoxin-like" evidence="9">
    <location>
        <begin position="288"/>
        <end position="411"/>
    </location>
</feature>
<feature type="region of interest" description="Disordered" evidence="6">
    <location>
        <begin position="1421"/>
        <end position="1447"/>
    </location>
</feature>
<dbReference type="GeneID" id="3638384"/>
<reference evidence="13 14" key="1">
    <citation type="journal article" date="2004" name="Proc. Natl. Acad. Sci. U.S.A.">
        <title>The diploid genome sequence of Candida albicans.</title>
        <authorList>
            <person name="Jones T."/>
            <person name="Federspiel N.A."/>
            <person name="Chibana H."/>
            <person name="Dungan J."/>
            <person name="Kalman S."/>
            <person name="Magee B.B."/>
            <person name="Newport G."/>
            <person name="Thorstenson Y.R."/>
            <person name="Agabian N."/>
            <person name="Magee P.T."/>
            <person name="Davis R.W."/>
            <person name="Scherer S."/>
        </authorList>
    </citation>
    <scope>NUCLEOTIDE SEQUENCE [LARGE SCALE GENOMIC DNA]</scope>
    <source>
        <strain evidence="14">SC5314 / ATCC MYA-2876</strain>
    </source>
</reference>
<evidence type="ECO:0000256" key="6">
    <source>
        <dbReference type="SAM" id="MobiDB-lite"/>
    </source>
</evidence>
<dbReference type="Pfam" id="PF18402">
    <property type="entry name" value="Thioredoxin_14"/>
    <property type="match status" value="1"/>
</dbReference>
<evidence type="ECO:0000256" key="7">
    <source>
        <dbReference type="SAM" id="SignalP"/>
    </source>
</evidence>
<evidence type="ECO:0000259" key="8">
    <source>
        <dbReference type="Pfam" id="PF18400"/>
    </source>
</evidence>
<reference evidence="13 14" key="2">
    <citation type="journal article" date="2007" name="Genome Biol.">
        <title>Assembly of the Candida albicans genome into sixteen supercontigs aligned on the eight chromosomes.</title>
        <authorList>
            <person name="van het Hoog M."/>
            <person name="Rast T.J."/>
            <person name="Martchenko M."/>
            <person name="Grindle S."/>
            <person name="Dignard D."/>
            <person name="Hogues H."/>
            <person name="Cuomo C."/>
            <person name="Berriman M."/>
            <person name="Scherer S."/>
            <person name="Magee B.B."/>
            <person name="Whiteway M."/>
            <person name="Chibana H."/>
            <person name="Nantel A."/>
            <person name="Magee P.T."/>
        </authorList>
    </citation>
    <scope>GENOME REANNOTATION</scope>
    <source>
        <strain evidence="14">SC5314 / ATCC MYA-2876</strain>
    </source>
</reference>
<keyword evidence="3 7" id="KW-0732">Signal</keyword>
<gene>
    <name evidence="12 13" type="primary">KRE5</name>
    <name evidence="13" type="ordered locus">CAALFM_C302960CA</name>
    <name evidence="12" type="ordered locus">orf19.7922</name>
</gene>
<feature type="signal peptide" evidence="7">
    <location>
        <begin position="1"/>
        <end position="22"/>
    </location>
</feature>
<evidence type="ECO:0000313" key="13">
    <source>
        <dbReference type="EMBL" id="AOW28327.1"/>
    </source>
</evidence>
<dbReference type="GO" id="GO:0036178">
    <property type="term" value="P:filamentous growth of a population of unicellular organisms in response to neutral pH"/>
    <property type="evidence" value="ECO:0000315"/>
    <property type="project" value="CGD"/>
</dbReference>
<dbReference type="Pfam" id="PF06427">
    <property type="entry name" value="UDP-g_GGTase"/>
    <property type="match status" value="1"/>
</dbReference>
<dbReference type="GO" id="GO:0036180">
    <property type="term" value="P:filamentous growth of a population of unicellular organisms in response to biotic stimulus"/>
    <property type="evidence" value="ECO:0000315"/>
    <property type="project" value="CGD"/>
</dbReference>
<dbReference type="KEGG" id="cal:CAALFM_C302960CA"/>
<comment type="subcellular location">
    <subcellularLocation>
        <location evidence="2">Endoplasmic reticulum lumen</location>
    </subcellularLocation>
</comment>
<evidence type="ECO:0000256" key="1">
    <source>
        <dbReference type="ARBA" id="ARBA00001913"/>
    </source>
</evidence>
<dbReference type="GO" id="GO:0005783">
    <property type="term" value="C:endoplasmic reticulum"/>
    <property type="evidence" value="ECO:0000318"/>
    <property type="project" value="GO_Central"/>
</dbReference>
<dbReference type="GO" id="GO:0031505">
    <property type="term" value="P:fungal-type cell wall organization"/>
    <property type="evidence" value="ECO:0000315"/>
    <property type="project" value="CGD"/>
</dbReference>
<reference evidence="13 14" key="3">
    <citation type="journal article" date="2013" name="Genome Biol.">
        <title>Assembly of a phased diploid Candida albicans genome facilitates allele-specific measurements and provides a simple model for repeat and indel structure.</title>
        <authorList>
            <person name="Muzzey D."/>
            <person name="Schwartz K."/>
            <person name="Weissman J.S."/>
            <person name="Sherlock G."/>
        </authorList>
    </citation>
    <scope>NUCLEOTIDE SEQUENCE [LARGE SCALE GENOMIC DNA]</scope>
    <source>
        <strain evidence="14">SC5314 / ATCC MYA-2876</strain>
    </source>
</reference>
<organism evidence="13 14">
    <name type="scientific">Candida albicans (strain SC5314 / ATCC MYA-2876)</name>
    <name type="common">Yeast</name>
    <dbReference type="NCBI Taxonomy" id="237561"/>
    <lineage>
        <taxon>Eukaryota</taxon>
        <taxon>Fungi</taxon>
        <taxon>Dikarya</taxon>
        <taxon>Ascomycota</taxon>
        <taxon>Saccharomycotina</taxon>
        <taxon>Pichiomycetes</taxon>
        <taxon>Debaryomycetaceae</taxon>
        <taxon>Candida/Lodderomyces clade</taxon>
        <taxon>Candida</taxon>
    </lineage>
</organism>
<dbReference type="GO" id="GO:0018279">
    <property type="term" value="P:protein N-linked glycosylation via asparagine"/>
    <property type="evidence" value="ECO:0000318"/>
    <property type="project" value="GO_Central"/>
</dbReference>
<dbReference type="InterPro" id="IPR040692">
    <property type="entry name" value="UGGT_TRXL_3"/>
</dbReference>
<dbReference type="GO" id="GO:0006078">
    <property type="term" value="P:(1-&gt;6)-beta-D-glucan biosynthetic process"/>
    <property type="evidence" value="ECO:0000315"/>
    <property type="project" value="CGD"/>
</dbReference>
<dbReference type="Proteomes" id="UP000000559">
    <property type="component" value="Chromosome 3"/>
</dbReference>
<evidence type="ECO:0000259" key="10">
    <source>
        <dbReference type="Pfam" id="PF18402"/>
    </source>
</evidence>
<dbReference type="InterPro" id="IPR040693">
    <property type="entry name" value="UGGT_TRXL_1"/>
</dbReference>
<dbReference type="GO" id="GO:0003980">
    <property type="term" value="F:UDP-glucose:glycoprotein glucosyltransferase activity"/>
    <property type="evidence" value="ECO:0000318"/>
    <property type="project" value="GO_Central"/>
</dbReference>
<feature type="domain" description="UGGT thioredoxin-like" evidence="8">
    <location>
        <begin position="44"/>
        <end position="234"/>
    </location>
</feature>
<dbReference type="InterPro" id="IPR009448">
    <property type="entry name" value="UDP-g_GGtrans"/>
</dbReference>
<dbReference type="InterPro" id="IPR040497">
    <property type="entry name" value="Glyco_transf_24"/>
</dbReference>
<dbReference type="PANTHER" id="PTHR11226">
    <property type="entry name" value="UDP-GLUCOSE GLYCOPROTEIN:GLUCOSYLTRANSFERASE"/>
    <property type="match status" value="1"/>
</dbReference>
<dbReference type="GO" id="GO:0030447">
    <property type="term" value="P:filamentous growth"/>
    <property type="evidence" value="ECO:0000315"/>
    <property type="project" value="CGD"/>
</dbReference>
<dbReference type="RefSeq" id="XP_719987.2">
    <property type="nucleotide sequence ID" value="XM_714894.2"/>
</dbReference>
<dbReference type="GO" id="GO:0009267">
    <property type="term" value="P:cellular response to starvation"/>
    <property type="evidence" value="ECO:0000315"/>
    <property type="project" value="CGD"/>
</dbReference>
<accession>A0A1D8PJN6</accession>
<evidence type="ECO:0000313" key="14">
    <source>
        <dbReference type="Proteomes" id="UP000000559"/>
    </source>
</evidence>
<dbReference type="Pfam" id="PF18400">
    <property type="entry name" value="Thioredoxin_12"/>
    <property type="match status" value="1"/>
</dbReference>
<feature type="chain" id="PRO_5009111131" evidence="7">
    <location>
        <begin position="23"/>
        <end position="1447"/>
    </location>
</feature>
<dbReference type="eggNOG" id="KOG1879">
    <property type="taxonomic scope" value="Eukaryota"/>
</dbReference>
<dbReference type="GO" id="GO:0051082">
    <property type="term" value="F:unfolded protein binding"/>
    <property type="evidence" value="ECO:0000318"/>
    <property type="project" value="GO_Central"/>
</dbReference>
<feature type="domain" description="Glucosyltransferase 24 catalytic" evidence="11">
    <location>
        <begin position="1137"/>
        <end position="1404"/>
    </location>
</feature>
<evidence type="ECO:0000259" key="11">
    <source>
        <dbReference type="Pfam" id="PF18404"/>
    </source>
</evidence>
<dbReference type="GO" id="GO:0071466">
    <property type="term" value="P:cellular response to xenobiotic stimulus"/>
    <property type="evidence" value="ECO:0000315"/>
    <property type="project" value="CGD"/>
</dbReference>
<dbReference type="EMBL" id="CP017625">
    <property type="protein sequence ID" value="AOW28327.1"/>
    <property type="molecule type" value="Genomic_DNA"/>
</dbReference>
<name>A0A1D8PJN6_CANAL</name>
<evidence type="ECO:0000256" key="3">
    <source>
        <dbReference type="ARBA" id="ARBA00022729"/>
    </source>
</evidence>
<sequence>MSIARYIYYTIAVAVLLNFVKATENNNFKLELEASWSNIDFLPSFIEAIVGFNDSLYEQTIETIFGLGDTEVELEDDASDQEIYSTVINSLRLTDQDLDFINFDLTNKKHTPRIAAHYDHYSDVLTKFGDRLKSECAKDSFGNAVETKNGQIQTWLLYNDKIYCSANDLFALRTDLSSHSTLLFDRIIGKSKDAPLVILYGNPTEESTKDFLKILYPDAKAGKLKFVWRYIPSGIKKSDSISGYGVSLKMEKYDYSGAEGNTKYDLSRDFTRINDSQELVLVIGKHSYELGVKLTSFILSNRYKTTKYDLLDTILTNFPKFIPYIARLPKLLNHEKVKSKVLGNEDIGLSQDSYGIYINGSPINPLELDIYNLGTRIKEELQTVKDLVKLGFDTVQAKLLIAKFALLSAVKQTQFRNGNTLMGNNENRFKVYENEFKKGSSEKGGVLFFNNIESDNTFKEYTTDREEAYLGVGSHKLKPNQIPLLKENIHDLIFALNFGNKNQLRVFFTLSKVILDSGIPQQVGVLPVIGDDPMDSLLAEKFYWIAEKSSTQEALAILYKYFESNSPDEVDDLLDKVEVPEDYKVDYNHVLNKFSISTASVIFNGVIYDLRAPNWQIAMSKQISQDISLIKTFLRQGPIEGRLKDVLYSNAKSERNLRIIPLEPSDIIYKKIDKELINNSIAFKKLDKAQGVSGTFWLVSDFTKSEIITQLIDLLLLLKKKAIQIRIINTGDTDVFGKLKTKFKLTALTNGQIDEIIEILKKSNASSANNDELKKMLETKQLPAHHSFLLFNSRYFRLDGNFGYEELDQIIEFEVSQRLNLIPDIMEAYPDEFRSKKVSDFNSVLSGLDNMDWFDLVTSIVTKSFHVDEKRFIVDVNRFDFSSLDFSNSIDVTTYEENSPVDVLIILNPMDEYSQKLISLVNSITDFSFLNIRILLQPRVDSKEEIKIHKFYRGVYPQPTPKFDSNGKWIQHYSAQFESIPSNVTYSTELDVPHKWIVVPQSSSMDLNTINFSESHSVDAKYSLKNILIEGYARDIHTGKAPDGLIFRAFNKNYSTDTLVMTSLDYFQIKGYPSIFNFSTTSNDTLLSASENKYQANTEELESIEVPVFKIDGSTIYPRVMKSGNNKPMSTRKHADINIFTIAGGQLYEKLTSIMIASVRKHNPSSTIKFWILEDFATPQFKHLVELISVKYNVEYEFISYKWPNFLRKQKTKERMIWGYKILFLDVLFPQDLNKIIFIDADQICRADLTELVNMDLEGAPYGFTPMCDSREEMEGFRFWKEGYWSDVLKDDLKYHISALFVVDLQKFRSIKAGDRLRAHYQKLSSDPNSLSNLDQDLPNNMQRSIKIFSLPQNWLWCETWCSDKSLEDAKMIDLCNNPLTRENKLDAAKRLIPEWIEYEQAIEPLVSLVQNNTAKEVVQEIEIDTDGEQEEQEQESNDDDFIHDEL</sequence>
<dbReference type="FunCoup" id="A0A1D8PJN6">
    <property type="interactions" value="511"/>
</dbReference>
<dbReference type="GO" id="GO:0036244">
    <property type="term" value="P:cellular response to neutral pH"/>
    <property type="evidence" value="ECO:0000315"/>
    <property type="project" value="CGD"/>
</dbReference>
<evidence type="ECO:0000256" key="5">
    <source>
        <dbReference type="ARBA" id="ARBA00023180"/>
    </source>
</evidence>
<dbReference type="GO" id="GO:0036170">
    <property type="term" value="P:filamentous growth of a population of unicellular organisms in response to starvation"/>
    <property type="evidence" value="ECO:0000315"/>
    <property type="project" value="CGD"/>
</dbReference>
<dbReference type="SUPFAM" id="SSF53448">
    <property type="entry name" value="Nucleotide-diphospho-sugar transferases"/>
    <property type="match status" value="1"/>
</dbReference>
<protein>
    <submittedName>
        <fullName evidence="13">Kre5p</fullName>
    </submittedName>
</protein>
<evidence type="ECO:0000313" key="12">
    <source>
        <dbReference type="CGD" id="CAL0000179466"/>
    </source>
</evidence>
<dbReference type="InterPro" id="IPR029044">
    <property type="entry name" value="Nucleotide-diphossugar_trans"/>
</dbReference>
<comment type="cofactor">
    <cofactor evidence="1">
        <name>Ca(2+)</name>
        <dbReference type="ChEBI" id="CHEBI:29108"/>
    </cofactor>
</comment>
<keyword evidence="14" id="KW-1185">Reference proteome</keyword>